<keyword evidence="3" id="KW-1185">Reference proteome</keyword>
<protein>
    <submittedName>
        <fullName evidence="4">Pre-rRNA-processing protein TSR2 homolog</fullName>
    </submittedName>
</protein>
<organism evidence="4">
    <name type="scientific">Echinostoma caproni</name>
    <dbReference type="NCBI Taxonomy" id="27848"/>
    <lineage>
        <taxon>Eukaryota</taxon>
        <taxon>Metazoa</taxon>
        <taxon>Spiralia</taxon>
        <taxon>Lophotrochozoa</taxon>
        <taxon>Platyhelminthes</taxon>
        <taxon>Trematoda</taxon>
        <taxon>Digenea</taxon>
        <taxon>Plagiorchiida</taxon>
        <taxon>Echinostomata</taxon>
        <taxon>Echinostomatoidea</taxon>
        <taxon>Echinostomatidae</taxon>
        <taxon>Echinostoma</taxon>
    </lineage>
</organism>
<dbReference type="AlphaFoldDB" id="A0A183BGC6"/>
<accession>A0A183BGC6</accession>
<dbReference type="OrthoDB" id="6280013at2759"/>
<sequence length="123" mass="14007">MGLGSNEKIAFRKESDDESTSTCLHTRLDTCIPGRYNRPALDPPPQFNVGMNLRLWKRKANRFLAGILESEHTPFVMYRLSEEVQEILDAEGINDDLCVADVWEALEELSPEAHDIATLKRTF</sequence>
<dbReference type="EMBL" id="UZAN01076373">
    <property type="protein sequence ID" value="VDP95961.1"/>
    <property type="molecule type" value="Genomic_DNA"/>
</dbReference>
<proteinExistence type="predicted"/>
<reference evidence="4" key="1">
    <citation type="submission" date="2016-06" db="UniProtKB">
        <authorList>
            <consortium name="WormBaseParasite"/>
        </authorList>
    </citation>
    <scope>IDENTIFICATION</scope>
</reference>
<evidence type="ECO:0000256" key="1">
    <source>
        <dbReference type="SAM" id="MobiDB-lite"/>
    </source>
</evidence>
<evidence type="ECO:0000313" key="3">
    <source>
        <dbReference type="Proteomes" id="UP000272942"/>
    </source>
</evidence>
<gene>
    <name evidence="2" type="ORF">ECPE_LOCUS18261</name>
</gene>
<feature type="region of interest" description="Disordered" evidence="1">
    <location>
        <begin position="1"/>
        <end position="21"/>
    </location>
</feature>
<dbReference type="WBParaSite" id="ECPE_0001831101-mRNA-1">
    <property type="protein sequence ID" value="ECPE_0001831101-mRNA-1"/>
    <property type="gene ID" value="ECPE_0001831101"/>
</dbReference>
<evidence type="ECO:0000313" key="2">
    <source>
        <dbReference type="EMBL" id="VDP95961.1"/>
    </source>
</evidence>
<evidence type="ECO:0000313" key="4">
    <source>
        <dbReference type="WBParaSite" id="ECPE_0001831101-mRNA-1"/>
    </source>
</evidence>
<dbReference type="Proteomes" id="UP000272942">
    <property type="component" value="Unassembled WGS sequence"/>
</dbReference>
<reference evidence="2 3" key="2">
    <citation type="submission" date="2018-11" db="EMBL/GenBank/DDBJ databases">
        <authorList>
            <consortium name="Pathogen Informatics"/>
        </authorList>
    </citation>
    <scope>NUCLEOTIDE SEQUENCE [LARGE SCALE GENOMIC DNA]</scope>
    <source>
        <strain evidence="2 3">Egypt</strain>
    </source>
</reference>
<name>A0A183BGC6_9TREM</name>